<gene>
    <name evidence="6" type="ORF">HND93_01570</name>
</gene>
<evidence type="ECO:0000256" key="1">
    <source>
        <dbReference type="ARBA" id="ARBA00023015"/>
    </source>
</evidence>
<sequence>MTSAGSRSRTPQANADADGTNSSVTMRDVARLAGVGTITVSRALQHPDRVTAETRRKIDEAIAALGYVPNLAAGTLRSSKSRIIVAIVPTMSNSIFAETLQAMSDVLRPAGFHLLIGHTGYSAAEEEALVAAFLARRPDGVILTGYTHTPRTVELLRRARIPVIEMWNIGPDPIDTIIGMSSYDASLAMTRYLIRKGYRRIGYIGGLLQDNDRTAQREAGFRAGLEEAGRPFDPLMIVRAPFEFESGGTALGDLLNRMPDADAVFAASDILAVGVLLECLGRGIAVPGRLAVAGFDDAGISSRMTPPLTTIRVPRRAIGRTIAERMLARLAGRPTGERIVDLGFELIERASA</sequence>
<dbReference type="InterPro" id="IPR010982">
    <property type="entry name" value="Lambda_DNA-bd_dom_sf"/>
</dbReference>
<feature type="domain" description="HTH lacI-type" evidence="5">
    <location>
        <begin position="24"/>
        <end position="78"/>
    </location>
</feature>
<evidence type="ECO:0000313" key="6">
    <source>
        <dbReference type="EMBL" id="NYZ18385.1"/>
    </source>
</evidence>
<dbReference type="RefSeq" id="WP_180280134.1">
    <property type="nucleotide sequence ID" value="NZ_JABFDB010000001.1"/>
</dbReference>
<dbReference type="InterPro" id="IPR000843">
    <property type="entry name" value="HTH_LacI"/>
</dbReference>
<dbReference type="InterPro" id="IPR046335">
    <property type="entry name" value="LacI/GalR-like_sensor"/>
</dbReference>
<dbReference type="SMART" id="SM00354">
    <property type="entry name" value="HTH_LACI"/>
    <property type="match status" value="1"/>
</dbReference>
<dbReference type="Pfam" id="PF13377">
    <property type="entry name" value="Peripla_BP_3"/>
    <property type="match status" value="1"/>
</dbReference>
<dbReference type="PROSITE" id="PS00356">
    <property type="entry name" value="HTH_LACI_1"/>
    <property type="match status" value="1"/>
</dbReference>
<proteinExistence type="predicted"/>
<dbReference type="SUPFAM" id="SSF53822">
    <property type="entry name" value="Periplasmic binding protein-like I"/>
    <property type="match status" value="1"/>
</dbReference>
<dbReference type="PROSITE" id="PS50932">
    <property type="entry name" value="HTH_LACI_2"/>
    <property type="match status" value="1"/>
</dbReference>
<dbReference type="Gene3D" id="3.40.50.2300">
    <property type="match status" value="2"/>
</dbReference>
<comment type="caution">
    <text evidence="6">The sequence shown here is derived from an EMBL/GenBank/DDBJ whole genome shotgun (WGS) entry which is preliminary data.</text>
</comment>
<dbReference type="Pfam" id="PF00356">
    <property type="entry name" value="LacI"/>
    <property type="match status" value="1"/>
</dbReference>
<dbReference type="PANTHER" id="PTHR30146">
    <property type="entry name" value="LACI-RELATED TRANSCRIPTIONAL REPRESSOR"/>
    <property type="match status" value="1"/>
</dbReference>
<dbReference type="Gene3D" id="1.10.260.40">
    <property type="entry name" value="lambda repressor-like DNA-binding domains"/>
    <property type="match status" value="1"/>
</dbReference>
<accession>A0ABX2T3H5</accession>
<dbReference type="InterPro" id="IPR028082">
    <property type="entry name" value="Peripla_BP_I"/>
</dbReference>
<keyword evidence="1" id="KW-0805">Transcription regulation</keyword>
<protein>
    <submittedName>
        <fullName evidence="6">LacI family DNA-binding transcriptional regulator</fullName>
    </submittedName>
</protein>
<name>A0ABX2T3H5_9PROT</name>
<feature type="region of interest" description="Disordered" evidence="4">
    <location>
        <begin position="1"/>
        <end position="22"/>
    </location>
</feature>
<dbReference type="GO" id="GO:0003677">
    <property type="term" value="F:DNA binding"/>
    <property type="evidence" value="ECO:0007669"/>
    <property type="project" value="UniProtKB-KW"/>
</dbReference>
<dbReference type="EMBL" id="JABFDB010000001">
    <property type="protein sequence ID" value="NYZ18385.1"/>
    <property type="molecule type" value="Genomic_DNA"/>
</dbReference>
<evidence type="ECO:0000256" key="3">
    <source>
        <dbReference type="ARBA" id="ARBA00023163"/>
    </source>
</evidence>
<dbReference type="SUPFAM" id="SSF47413">
    <property type="entry name" value="lambda repressor-like DNA-binding domains"/>
    <property type="match status" value="1"/>
</dbReference>
<evidence type="ECO:0000313" key="7">
    <source>
        <dbReference type="Proteomes" id="UP000584642"/>
    </source>
</evidence>
<keyword evidence="3" id="KW-0804">Transcription</keyword>
<keyword evidence="2 6" id="KW-0238">DNA-binding</keyword>
<dbReference type="CDD" id="cd01392">
    <property type="entry name" value="HTH_LacI"/>
    <property type="match status" value="1"/>
</dbReference>
<evidence type="ECO:0000256" key="2">
    <source>
        <dbReference type="ARBA" id="ARBA00023125"/>
    </source>
</evidence>
<keyword evidence="7" id="KW-1185">Reference proteome</keyword>
<dbReference type="PANTHER" id="PTHR30146:SF33">
    <property type="entry name" value="TRANSCRIPTIONAL REGULATOR"/>
    <property type="match status" value="1"/>
</dbReference>
<evidence type="ECO:0000259" key="5">
    <source>
        <dbReference type="PROSITE" id="PS50932"/>
    </source>
</evidence>
<reference evidence="6 7" key="1">
    <citation type="submission" date="2020-05" db="EMBL/GenBank/DDBJ databases">
        <title>Azospirillum oleiclasticum sp. nov, a nitrogen-fixing and heavy crude oil-emulsifying bacterium isolated from the crude oil of Yumen Oilfield.</title>
        <authorList>
            <person name="Wu D."/>
            <person name="Cai M."/>
            <person name="Zhang X."/>
        </authorList>
    </citation>
    <scope>NUCLEOTIDE SEQUENCE [LARGE SCALE GENOMIC DNA]</scope>
    <source>
        <strain evidence="6 7">ROY-1-1-2</strain>
    </source>
</reference>
<organism evidence="6 7">
    <name type="scientific">Azospirillum oleiclasticum</name>
    <dbReference type="NCBI Taxonomy" id="2735135"/>
    <lineage>
        <taxon>Bacteria</taxon>
        <taxon>Pseudomonadati</taxon>
        <taxon>Pseudomonadota</taxon>
        <taxon>Alphaproteobacteria</taxon>
        <taxon>Rhodospirillales</taxon>
        <taxon>Azospirillaceae</taxon>
        <taxon>Azospirillum</taxon>
    </lineage>
</organism>
<dbReference type="Proteomes" id="UP000584642">
    <property type="component" value="Unassembled WGS sequence"/>
</dbReference>
<evidence type="ECO:0000256" key="4">
    <source>
        <dbReference type="SAM" id="MobiDB-lite"/>
    </source>
</evidence>
<dbReference type="CDD" id="cd01575">
    <property type="entry name" value="PBP1_GntR"/>
    <property type="match status" value="1"/>
</dbReference>